<evidence type="ECO:0000313" key="1">
    <source>
        <dbReference type="EMBL" id="KAJ9582788.1"/>
    </source>
</evidence>
<proteinExistence type="predicted"/>
<accession>A0AAD7ZMY8</accession>
<evidence type="ECO:0000313" key="2">
    <source>
        <dbReference type="Proteomes" id="UP001233999"/>
    </source>
</evidence>
<reference evidence="1" key="2">
    <citation type="submission" date="2023-05" db="EMBL/GenBank/DDBJ databases">
        <authorList>
            <person name="Fouks B."/>
        </authorList>
    </citation>
    <scope>NUCLEOTIDE SEQUENCE</scope>
    <source>
        <strain evidence="1">Stay&amp;Tobe</strain>
        <tissue evidence="1">Testes</tissue>
    </source>
</reference>
<sequence>MAQLVVPNEGIFWFIVDPGFQTALQAESLSTYSRTDFFLTGCIPSTYSDCILSIYSVSMLYTPEGLINLYWKMLEFEIDLLPLLFCSLQLVNRSLVLIVIRELPPIRLNKTILFRVGFTNRVTSVGENEPKWSN</sequence>
<feature type="non-terminal residue" evidence="1">
    <location>
        <position position="134"/>
    </location>
</feature>
<name>A0AAD7ZMY8_DIPPU</name>
<reference evidence="1" key="1">
    <citation type="journal article" date="2023" name="IScience">
        <title>Live-bearing cockroach genome reveals convergent evolutionary mechanisms linked to viviparity in insects and beyond.</title>
        <authorList>
            <person name="Fouks B."/>
            <person name="Harrison M.C."/>
            <person name="Mikhailova A.A."/>
            <person name="Marchal E."/>
            <person name="English S."/>
            <person name="Carruthers M."/>
            <person name="Jennings E.C."/>
            <person name="Chiamaka E.L."/>
            <person name="Frigard R.A."/>
            <person name="Pippel M."/>
            <person name="Attardo G.M."/>
            <person name="Benoit J.B."/>
            <person name="Bornberg-Bauer E."/>
            <person name="Tobe S.S."/>
        </authorList>
    </citation>
    <scope>NUCLEOTIDE SEQUENCE</scope>
    <source>
        <strain evidence="1">Stay&amp;Tobe</strain>
    </source>
</reference>
<dbReference type="AlphaFoldDB" id="A0AAD7ZMY8"/>
<protein>
    <submittedName>
        <fullName evidence="1">Uncharacterized protein</fullName>
    </submittedName>
</protein>
<feature type="non-terminal residue" evidence="1">
    <location>
        <position position="1"/>
    </location>
</feature>
<organism evidence="1 2">
    <name type="scientific">Diploptera punctata</name>
    <name type="common">Pacific beetle cockroach</name>
    <dbReference type="NCBI Taxonomy" id="6984"/>
    <lineage>
        <taxon>Eukaryota</taxon>
        <taxon>Metazoa</taxon>
        <taxon>Ecdysozoa</taxon>
        <taxon>Arthropoda</taxon>
        <taxon>Hexapoda</taxon>
        <taxon>Insecta</taxon>
        <taxon>Pterygota</taxon>
        <taxon>Neoptera</taxon>
        <taxon>Polyneoptera</taxon>
        <taxon>Dictyoptera</taxon>
        <taxon>Blattodea</taxon>
        <taxon>Blaberoidea</taxon>
        <taxon>Blaberidae</taxon>
        <taxon>Diplopterinae</taxon>
        <taxon>Diploptera</taxon>
    </lineage>
</organism>
<dbReference type="EMBL" id="JASPKZ010007742">
    <property type="protein sequence ID" value="KAJ9582788.1"/>
    <property type="molecule type" value="Genomic_DNA"/>
</dbReference>
<keyword evidence="2" id="KW-1185">Reference proteome</keyword>
<gene>
    <name evidence="1" type="ORF">L9F63_022880</name>
</gene>
<comment type="caution">
    <text evidence="1">The sequence shown here is derived from an EMBL/GenBank/DDBJ whole genome shotgun (WGS) entry which is preliminary data.</text>
</comment>
<dbReference type="Proteomes" id="UP001233999">
    <property type="component" value="Unassembled WGS sequence"/>
</dbReference>